<proteinExistence type="predicted"/>
<dbReference type="EMBL" id="WIXP02000013">
    <property type="protein sequence ID" value="KAF6201070.1"/>
    <property type="molecule type" value="Genomic_DNA"/>
</dbReference>
<evidence type="ECO:0000313" key="2">
    <source>
        <dbReference type="EMBL" id="KAF6201070.1"/>
    </source>
</evidence>
<accession>A0A8S9WVW4</accession>
<keyword evidence="1" id="KW-0175">Coiled coil</keyword>
<reference evidence="2" key="1">
    <citation type="journal article" date="2021" name="Mol. Ecol. Resour.">
        <title>Apolygus lucorum genome provides insights into omnivorousness and mesophyll feeding.</title>
        <authorList>
            <person name="Liu Y."/>
            <person name="Liu H."/>
            <person name="Wang H."/>
            <person name="Huang T."/>
            <person name="Liu B."/>
            <person name="Yang B."/>
            <person name="Yin L."/>
            <person name="Li B."/>
            <person name="Zhang Y."/>
            <person name="Zhang S."/>
            <person name="Jiang F."/>
            <person name="Zhang X."/>
            <person name="Ren Y."/>
            <person name="Wang B."/>
            <person name="Wang S."/>
            <person name="Lu Y."/>
            <person name="Wu K."/>
            <person name="Fan W."/>
            <person name="Wang G."/>
        </authorList>
    </citation>
    <scope>NUCLEOTIDE SEQUENCE</scope>
    <source>
        <strain evidence="2">12Hb</strain>
    </source>
</reference>
<evidence type="ECO:0000256" key="1">
    <source>
        <dbReference type="SAM" id="Coils"/>
    </source>
</evidence>
<sequence>MALNPTDIGQKEIDAIGLTDHKPEDFRLPAKHIPGLKELVKKDLDETIALVQELENATSSINNGDSDVVSQVAKLQKESADTSDKVHKLYKQLKTLLALHTTNRTSCMNKQVEALTLNASELAACSSESEDEVLKNIFHEATIHQLTLIKEDLEKELAAVTLECHKKEKKLAKYAANEEQLLSLAATLEKLNEEIDLRTLAINKLQIIIYAERLKRRKI</sequence>
<dbReference type="AlphaFoldDB" id="A0A8S9WVW4"/>
<organism evidence="2 3">
    <name type="scientific">Apolygus lucorum</name>
    <name type="common">Small green plant bug</name>
    <name type="synonym">Lygocoris lucorum</name>
    <dbReference type="NCBI Taxonomy" id="248454"/>
    <lineage>
        <taxon>Eukaryota</taxon>
        <taxon>Metazoa</taxon>
        <taxon>Ecdysozoa</taxon>
        <taxon>Arthropoda</taxon>
        <taxon>Hexapoda</taxon>
        <taxon>Insecta</taxon>
        <taxon>Pterygota</taxon>
        <taxon>Neoptera</taxon>
        <taxon>Paraneoptera</taxon>
        <taxon>Hemiptera</taxon>
        <taxon>Heteroptera</taxon>
        <taxon>Panheteroptera</taxon>
        <taxon>Cimicomorpha</taxon>
        <taxon>Miridae</taxon>
        <taxon>Mirini</taxon>
        <taxon>Apolygus</taxon>
    </lineage>
</organism>
<dbReference type="Proteomes" id="UP000466442">
    <property type="component" value="Unassembled WGS sequence"/>
</dbReference>
<feature type="coiled-coil region" evidence="1">
    <location>
        <begin position="143"/>
        <end position="194"/>
    </location>
</feature>
<keyword evidence="3" id="KW-1185">Reference proteome</keyword>
<name>A0A8S9WVW4_APOLU</name>
<comment type="caution">
    <text evidence="2">The sequence shown here is derived from an EMBL/GenBank/DDBJ whole genome shotgun (WGS) entry which is preliminary data.</text>
</comment>
<evidence type="ECO:0000313" key="3">
    <source>
        <dbReference type="Proteomes" id="UP000466442"/>
    </source>
</evidence>
<gene>
    <name evidence="2" type="ORF">GE061_005517</name>
</gene>
<protein>
    <submittedName>
        <fullName evidence="2">Uncharacterized protein</fullName>
    </submittedName>
</protein>